<dbReference type="Pfam" id="PF01597">
    <property type="entry name" value="GCV_H"/>
    <property type="match status" value="1"/>
</dbReference>
<protein>
    <recommendedName>
        <fullName evidence="5">Glycine cleavage system H protein</fullName>
    </recommendedName>
</protein>
<feature type="domain" description="Lipoyl-binding" evidence="6">
    <location>
        <begin position="65"/>
        <end position="147"/>
    </location>
</feature>
<comment type="similarity">
    <text evidence="1 5">Belongs to the GcvH family.</text>
</comment>
<dbReference type="GO" id="GO:0009249">
    <property type="term" value="P:protein lipoylation"/>
    <property type="evidence" value="ECO:0007669"/>
    <property type="project" value="TreeGrafter"/>
</dbReference>
<proteinExistence type="inferred from homology"/>
<evidence type="ECO:0000256" key="2">
    <source>
        <dbReference type="ARBA" id="ARBA00022823"/>
    </source>
</evidence>
<dbReference type="EMBL" id="DF933800">
    <property type="protein sequence ID" value="GAM33375.1"/>
    <property type="molecule type" value="Genomic_DNA"/>
</dbReference>
<dbReference type="Proteomes" id="UP000053095">
    <property type="component" value="Unassembled WGS sequence"/>
</dbReference>
<dbReference type="CDD" id="cd06848">
    <property type="entry name" value="GCS_H"/>
    <property type="match status" value="1"/>
</dbReference>
<dbReference type="InterPro" id="IPR033753">
    <property type="entry name" value="GCV_H/Fam206"/>
</dbReference>
<dbReference type="GO" id="GO:0005960">
    <property type="term" value="C:glycine cleavage complex"/>
    <property type="evidence" value="ECO:0007669"/>
    <property type="project" value="UniProtKB-UniRule"/>
</dbReference>
<evidence type="ECO:0000256" key="3">
    <source>
        <dbReference type="ARBA" id="ARBA00022946"/>
    </source>
</evidence>
<reference evidence="8" key="1">
    <citation type="journal article" date="2015" name="Genome Announc.">
        <title>Draft genome sequence of Talaromyces cellulolyticus strain Y-94, a source of lignocellulosic biomass-degrading enzymes.</title>
        <authorList>
            <person name="Fujii T."/>
            <person name="Koike H."/>
            <person name="Sawayama S."/>
            <person name="Yano S."/>
            <person name="Inoue H."/>
        </authorList>
    </citation>
    <scope>NUCLEOTIDE SEQUENCE [LARGE SCALE GENOMIC DNA]</scope>
    <source>
        <strain evidence="8">Y-94</strain>
    </source>
</reference>
<keyword evidence="5" id="KW-0496">Mitochondrion</keyword>
<comment type="subunit">
    <text evidence="5">The glycine cleavage system is composed of four proteins: P, T, L and H.</text>
</comment>
<keyword evidence="3 5" id="KW-0809">Transit peptide</keyword>
<dbReference type="HAMAP" id="MF_00272">
    <property type="entry name" value="GcvH"/>
    <property type="match status" value="1"/>
</dbReference>
<dbReference type="InterPro" id="IPR000089">
    <property type="entry name" value="Biotin_lipoyl"/>
</dbReference>
<keyword evidence="8" id="KW-1185">Reference proteome</keyword>
<evidence type="ECO:0000256" key="1">
    <source>
        <dbReference type="ARBA" id="ARBA00009249"/>
    </source>
</evidence>
<dbReference type="InterPro" id="IPR011053">
    <property type="entry name" value="Single_hybrid_motif"/>
</dbReference>
<sequence>MSLAAVTRPLASRMLCQRLPVSVAARRTIPAFPRGTAMRNFSRSSQFEVKKYTESHEWVELDGNVATIGITEYAAKSLGDVVYVELPTADLEIAAGEPVGAVESVKSASDVLSPVSGKVIDGNAVLGEKPKTINESAEGDGWIAKIEVNDPSELETLMDEKAYLESVEDH</sequence>
<comment type="function">
    <text evidence="5">The H protein shuttles the methylamine group of glycine from the P protein to the T protein.</text>
</comment>
<dbReference type="PANTHER" id="PTHR11715:SF3">
    <property type="entry name" value="GLYCINE CLEAVAGE SYSTEM H PROTEIN-RELATED"/>
    <property type="match status" value="1"/>
</dbReference>
<evidence type="ECO:0000256" key="5">
    <source>
        <dbReference type="RuleBase" id="RU364055"/>
    </source>
</evidence>
<comment type="cofactor">
    <cofactor evidence="5">
        <name>(R)-lipoate</name>
        <dbReference type="ChEBI" id="CHEBI:83088"/>
    </cofactor>
    <text evidence="5">Binds 1 lipoyl cofactor covalently.</text>
</comment>
<dbReference type="InterPro" id="IPR003016">
    <property type="entry name" value="2-oxoA_DH_lipoyl-BS"/>
</dbReference>
<dbReference type="PROSITE" id="PS00189">
    <property type="entry name" value="LIPOYL"/>
    <property type="match status" value="1"/>
</dbReference>
<dbReference type="Gene3D" id="2.40.50.100">
    <property type="match status" value="1"/>
</dbReference>
<dbReference type="GO" id="GO:0019464">
    <property type="term" value="P:glycine decarboxylation via glycine cleavage system"/>
    <property type="evidence" value="ECO:0007669"/>
    <property type="project" value="UniProtKB-UniRule"/>
</dbReference>
<dbReference type="PANTHER" id="PTHR11715">
    <property type="entry name" value="GLYCINE CLEAVAGE SYSTEM H PROTEIN"/>
    <property type="match status" value="1"/>
</dbReference>
<comment type="subcellular location">
    <subcellularLocation>
        <location evidence="5">Mitochondrion</location>
    </subcellularLocation>
</comment>
<evidence type="ECO:0000259" key="6">
    <source>
        <dbReference type="PROSITE" id="PS50968"/>
    </source>
</evidence>
<feature type="modified residue" description="N6-lipoyllysine" evidence="4">
    <location>
        <position position="106"/>
    </location>
</feature>
<organism evidence="7 8">
    <name type="scientific">Talaromyces pinophilus</name>
    <name type="common">Penicillium pinophilum</name>
    <dbReference type="NCBI Taxonomy" id="128442"/>
    <lineage>
        <taxon>Eukaryota</taxon>
        <taxon>Fungi</taxon>
        <taxon>Dikarya</taxon>
        <taxon>Ascomycota</taxon>
        <taxon>Pezizomycotina</taxon>
        <taxon>Eurotiomycetes</taxon>
        <taxon>Eurotiomycetidae</taxon>
        <taxon>Eurotiales</taxon>
        <taxon>Trichocomaceae</taxon>
        <taxon>Talaromyces</taxon>
        <taxon>Talaromyces sect. Talaromyces</taxon>
    </lineage>
</organism>
<keyword evidence="2 4" id="KW-0450">Lipoyl</keyword>
<dbReference type="PROSITE" id="PS50968">
    <property type="entry name" value="BIOTINYL_LIPOYL"/>
    <property type="match status" value="1"/>
</dbReference>
<accession>A0A0B8N269</accession>
<dbReference type="GO" id="GO:0005739">
    <property type="term" value="C:mitochondrion"/>
    <property type="evidence" value="ECO:0007669"/>
    <property type="project" value="UniProtKB-SubCell"/>
</dbReference>
<evidence type="ECO:0000256" key="4">
    <source>
        <dbReference type="PIRSR" id="PIRSR617453-50"/>
    </source>
</evidence>
<dbReference type="SUPFAM" id="SSF51230">
    <property type="entry name" value="Single hybrid motif"/>
    <property type="match status" value="1"/>
</dbReference>
<gene>
    <name evidence="7" type="ORF">TCE0_004r00226</name>
</gene>
<dbReference type="NCBIfam" id="NF002270">
    <property type="entry name" value="PRK01202.1"/>
    <property type="match status" value="1"/>
</dbReference>
<dbReference type="InterPro" id="IPR017453">
    <property type="entry name" value="GCV_H_sub"/>
</dbReference>
<evidence type="ECO:0000313" key="8">
    <source>
        <dbReference type="Proteomes" id="UP000053095"/>
    </source>
</evidence>
<name>A0A0B8N269_TALPI</name>
<evidence type="ECO:0000313" key="7">
    <source>
        <dbReference type="EMBL" id="GAM33375.1"/>
    </source>
</evidence>
<dbReference type="InterPro" id="IPR002930">
    <property type="entry name" value="GCV_H"/>
</dbReference>
<dbReference type="AlphaFoldDB" id="A0A0B8N269"/>
<dbReference type="NCBIfam" id="TIGR00527">
    <property type="entry name" value="gcvH"/>
    <property type="match status" value="1"/>
</dbReference>